<dbReference type="RefSeq" id="XP_043033763.1">
    <property type="nucleotide sequence ID" value="XM_043177992.1"/>
</dbReference>
<keyword evidence="2" id="KW-1185">Reference proteome</keyword>
<protein>
    <submittedName>
        <fullName evidence="1">Uncharacterized protein</fullName>
    </submittedName>
</protein>
<proteinExistence type="predicted"/>
<comment type="caution">
    <text evidence="1">The sequence shown here is derived from an EMBL/GenBank/DDBJ whole genome shotgun (WGS) entry which is preliminary data.</text>
</comment>
<gene>
    <name evidence="1" type="ORF">BT62DRAFT_1012922</name>
</gene>
<accession>A0A9P7VG08</accession>
<dbReference type="EMBL" id="MU250574">
    <property type="protein sequence ID" value="KAG7440263.1"/>
    <property type="molecule type" value="Genomic_DNA"/>
</dbReference>
<evidence type="ECO:0000313" key="1">
    <source>
        <dbReference type="EMBL" id="KAG7440263.1"/>
    </source>
</evidence>
<reference evidence="1" key="1">
    <citation type="submission" date="2020-11" db="EMBL/GenBank/DDBJ databases">
        <title>Adaptations for nitrogen fixation in a non-lichenized fungal sporocarp promotes dispersal by wood-feeding termites.</title>
        <authorList>
            <consortium name="DOE Joint Genome Institute"/>
            <person name="Koch R.A."/>
            <person name="Yoon G."/>
            <person name="Arayal U."/>
            <person name="Lail K."/>
            <person name="Amirebrahimi M."/>
            <person name="Labutti K."/>
            <person name="Lipzen A."/>
            <person name="Riley R."/>
            <person name="Barry K."/>
            <person name="Henrissat B."/>
            <person name="Grigoriev I.V."/>
            <person name="Herr J.R."/>
            <person name="Aime M.C."/>
        </authorList>
    </citation>
    <scope>NUCLEOTIDE SEQUENCE</scope>
    <source>
        <strain evidence="1">MCA 3950</strain>
    </source>
</reference>
<sequence length="127" mass="13822">MVVLQKGGNDSMQLPSKGCHIPCRLADSVYSSRAAGGVNYFVSVSMYIPSQPVATCIVFFVSFHLAVSPNACMYIPAQPVAPFCCAMYGTVPPCGQCVQLTGRWWSEMSFCDALQRSRYLNSGPIRP</sequence>
<dbReference type="Proteomes" id="UP000812287">
    <property type="component" value="Unassembled WGS sequence"/>
</dbReference>
<dbReference type="OrthoDB" id="3068819at2759"/>
<organism evidence="1 2">
    <name type="scientific">Guyanagaster necrorhizus</name>
    <dbReference type="NCBI Taxonomy" id="856835"/>
    <lineage>
        <taxon>Eukaryota</taxon>
        <taxon>Fungi</taxon>
        <taxon>Dikarya</taxon>
        <taxon>Basidiomycota</taxon>
        <taxon>Agaricomycotina</taxon>
        <taxon>Agaricomycetes</taxon>
        <taxon>Agaricomycetidae</taxon>
        <taxon>Agaricales</taxon>
        <taxon>Marasmiineae</taxon>
        <taxon>Physalacriaceae</taxon>
        <taxon>Guyanagaster</taxon>
    </lineage>
</organism>
<dbReference type="AlphaFoldDB" id="A0A9P7VG08"/>
<dbReference type="GeneID" id="66100279"/>
<evidence type="ECO:0000313" key="2">
    <source>
        <dbReference type="Proteomes" id="UP000812287"/>
    </source>
</evidence>
<name>A0A9P7VG08_9AGAR</name>